<name>A0A8J2JR97_9HEXA</name>
<proteinExistence type="inferred from homology"/>
<evidence type="ECO:0000256" key="3">
    <source>
        <dbReference type="ARBA" id="ARBA00022676"/>
    </source>
</evidence>
<dbReference type="GO" id="GO:0000139">
    <property type="term" value="C:Golgi membrane"/>
    <property type="evidence" value="ECO:0007669"/>
    <property type="project" value="UniProtKB-SubCell"/>
</dbReference>
<dbReference type="EC" id="2.4.1.-" evidence="10"/>
<dbReference type="PANTHER" id="PTHR11214">
    <property type="entry name" value="BETA-1,3-N-ACETYLGLUCOSAMINYLTRANSFERASE"/>
    <property type="match status" value="1"/>
</dbReference>
<keyword evidence="8 10" id="KW-0333">Golgi apparatus</keyword>
<dbReference type="Pfam" id="PF01762">
    <property type="entry name" value="Galactosyl_T"/>
    <property type="match status" value="1"/>
</dbReference>
<keyword evidence="4" id="KW-0808">Transferase</keyword>
<evidence type="ECO:0000256" key="4">
    <source>
        <dbReference type="ARBA" id="ARBA00022679"/>
    </source>
</evidence>
<keyword evidence="12" id="KW-1185">Reference proteome</keyword>
<evidence type="ECO:0000313" key="12">
    <source>
        <dbReference type="Proteomes" id="UP000708208"/>
    </source>
</evidence>
<keyword evidence="3 10" id="KW-0328">Glycosyltransferase</keyword>
<dbReference type="AlphaFoldDB" id="A0A8J2JR97"/>
<evidence type="ECO:0000256" key="5">
    <source>
        <dbReference type="ARBA" id="ARBA00022692"/>
    </source>
</evidence>
<dbReference type="InterPro" id="IPR002659">
    <property type="entry name" value="Glyco_trans_31"/>
</dbReference>
<evidence type="ECO:0000256" key="10">
    <source>
        <dbReference type="RuleBase" id="RU363063"/>
    </source>
</evidence>
<accession>A0A8J2JR97</accession>
<keyword evidence="9" id="KW-0472">Membrane</keyword>
<evidence type="ECO:0000256" key="9">
    <source>
        <dbReference type="ARBA" id="ARBA00023136"/>
    </source>
</evidence>
<dbReference type="PANTHER" id="PTHR11214:SF314">
    <property type="entry name" value="HEXOSYLTRANSFERASE"/>
    <property type="match status" value="1"/>
</dbReference>
<comment type="similarity">
    <text evidence="2 10">Belongs to the glycosyltransferase 31 family.</text>
</comment>
<comment type="caution">
    <text evidence="11">The sequence shown here is derived from an EMBL/GenBank/DDBJ whole genome shotgun (WGS) entry which is preliminary data.</text>
</comment>
<organism evidence="11 12">
    <name type="scientific">Allacma fusca</name>
    <dbReference type="NCBI Taxonomy" id="39272"/>
    <lineage>
        <taxon>Eukaryota</taxon>
        <taxon>Metazoa</taxon>
        <taxon>Ecdysozoa</taxon>
        <taxon>Arthropoda</taxon>
        <taxon>Hexapoda</taxon>
        <taxon>Collembola</taxon>
        <taxon>Symphypleona</taxon>
        <taxon>Sminthuridae</taxon>
        <taxon>Allacma</taxon>
    </lineage>
</organism>
<dbReference type="GO" id="GO:0006493">
    <property type="term" value="P:protein O-linked glycosylation"/>
    <property type="evidence" value="ECO:0007669"/>
    <property type="project" value="TreeGrafter"/>
</dbReference>
<dbReference type="Proteomes" id="UP000708208">
    <property type="component" value="Unassembled WGS sequence"/>
</dbReference>
<dbReference type="OrthoDB" id="5512589at2759"/>
<reference evidence="11" key="1">
    <citation type="submission" date="2021-06" db="EMBL/GenBank/DDBJ databases">
        <authorList>
            <person name="Hodson N. C."/>
            <person name="Mongue J. A."/>
            <person name="Jaron S. K."/>
        </authorList>
    </citation>
    <scope>NUCLEOTIDE SEQUENCE</scope>
</reference>
<gene>
    <name evidence="11" type="ORF">AFUS01_LOCUS13233</name>
</gene>
<keyword evidence="6" id="KW-0735">Signal-anchor</keyword>
<evidence type="ECO:0000256" key="7">
    <source>
        <dbReference type="ARBA" id="ARBA00022989"/>
    </source>
</evidence>
<dbReference type="EMBL" id="CAJVCH010106694">
    <property type="protein sequence ID" value="CAG7724198.1"/>
    <property type="molecule type" value="Genomic_DNA"/>
</dbReference>
<evidence type="ECO:0000256" key="6">
    <source>
        <dbReference type="ARBA" id="ARBA00022968"/>
    </source>
</evidence>
<protein>
    <recommendedName>
        <fullName evidence="10">Hexosyltransferase</fullName>
        <ecNumber evidence="10">2.4.1.-</ecNumber>
    </recommendedName>
</protein>
<dbReference type="GO" id="GO:0016758">
    <property type="term" value="F:hexosyltransferase activity"/>
    <property type="evidence" value="ECO:0007669"/>
    <property type="project" value="InterPro"/>
</dbReference>
<keyword evidence="5" id="KW-0812">Transmembrane</keyword>
<keyword evidence="7" id="KW-1133">Transmembrane helix</keyword>
<sequence length="219" mass="25799">MIVDDLEENYYALPIKILRGLKWFLNNCHSSEFLVKVDEDVVLNLPKFAAELRKWPDEYHLGGHIIKDGVPHLWNPFTKWFVPRELWSGWSVAPAYLEGPCYVIRGDVVPMILEASYKTPIYHLEDVFITGMIANERLKLKQMTFKGIVKKENLYLWYLQRYFFDLCNFTSLHTNQNYVIDNEDLHVIKSEQEIIDDSIMGGLEENHYDLPIKIIQAFK</sequence>
<evidence type="ECO:0000313" key="11">
    <source>
        <dbReference type="EMBL" id="CAG7724198.1"/>
    </source>
</evidence>
<evidence type="ECO:0000256" key="2">
    <source>
        <dbReference type="ARBA" id="ARBA00008661"/>
    </source>
</evidence>
<comment type="subcellular location">
    <subcellularLocation>
        <location evidence="1 10">Golgi apparatus membrane</location>
        <topology evidence="1 10">Single-pass type II membrane protein</topology>
    </subcellularLocation>
</comment>
<evidence type="ECO:0000256" key="8">
    <source>
        <dbReference type="ARBA" id="ARBA00023034"/>
    </source>
</evidence>
<evidence type="ECO:0000256" key="1">
    <source>
        <dbReference type="ARBA" id="ARBA00004323"/>
    </source>
</evidence>